<geneLocation type="plasmid" evidence="1 2">
    <name>2</name>
</geneLocation>
<accession>A0A4U8Z8A2</accession>
<proteinExistence type="predicted"/>
<evidence type="ECO:0000313" key="2">
    <source>
        <dbReference type="Proteomes" id="UP000294360"/>
    </source>
</evidence>
<gene>
    <name evidence="1" type="ORF">MTUNDRAET4_0345</name>
</gene>
<protein>
    <submittedName>
        <fullName evidence="1">Uncharacterized protein</fullName>
    </submittedName>
</protein>
<dbReference type="EMBL" id="LR536451">
    <property type="protein sequence ID" value="VFU16731.1"/>
    <property type="molecule type" value="Genomic_DNA"/>
</dbReference>
<dbReference type="AlphaFoldDB" id="A0A4U8Z8A2"/>
<sequence length="60" mass="7100">MNALERFAIERVIRSESAPDTTEHILVDQIETTRSEYALDRRLRLPQLCSGRRWPLRVAY</sequence>
<dbReference type="KEGG" id="mtun:MTUNDRAET4_0345.1"/>
<reference evidence="1 2" key="1">
    <citation type="submission" date="2019-03" db="EMBL/GenBank/DDBJ databases">
        <authorList>
            <person name="Kox A.R. M."/>
        </authorList>
    </citation>
    <scope>NUCLEOTIDE SEQUENCE [LARGE SCALE GENOMIC DNA]</scope>
    <source>
        <strain evidence="1">MTUNDRAET4 annotated genome</strain>
        <plasmid evidence="2">2</plasmid>
    </source>
</reference>
<evidence type="ECO:0000313" key="1">
    <source>
        <dbReference type="EMBL" id="VFU16731.1"/>
    </source>
</evidence>
<organism evidence="1 2">
    <name type="scientific">Methylocella tundrae</name>
    <dbReference type="NCBI Taxonomy" id="227605"/>
    <lineage>
        <taxon>Bacteria</taxon>
        <taxon>Pseudomonadati</taxon>
        <taxon>Pseudomonadota</taxon>
        <taxon>Alphaproteobacteria</taxon>
        <taxon>Hyphomicrobiales</taxon>
        <taxon>Beijerinckiaceae</taxon>
        <taxon>Methylocella</taxon>
    </lineage>
</organism>
<dbReference type="Proteomes" id="UP000294360">
    <property type="component" value="Plasmid 2"/>
</dbReference>
<keyword evidence="1" id="KW-0614">Plasmid</keyword>
<name>A0A4U8Z8A2_METTU</name>